<comment type="caution">
    <text evidence="1">The sequence shown here is derived from an EMBL/GenBank/DDBJ whole genome shotgun (WGS) entry which is preliminary data.</text>
</comment>
<dbReference type="EMBL" id="JACGWK010001677">
    <property type="protein sequence ID" value="KAL0284092.1"/>
    <property type="molecule type" value="Genomic_DNA"/>
</dbReference>
<organism evidence="1">
    <name type="scientific">Sesamum angustifolium</name>
    <dbReference type="NCBI Taxonomy" id="2727405"/>
    <lineage>
        <taxon>Eukaryota</taxon>
        <taxon>Viridiplantae</taxon>
        <taxon>Streptophyta</taxon>
        <taxon>Embryophyta</taxon>
        <taxon>Tracheophyta</taxon>
        <taxon>Spermatophyta</taxon>
        <taxon>Magnoliopsida</taxon>
        <taxon>eudicotyledons</taxon>
        <taxon>Gunneridae</taxon>
        <taxon>Pentapetalae</taxon>
        <taxon>asterids</taxon>
        <taxon>lamiids</taxon>
        <taxon>Lamiales</taxon>
        <taxon>Pedaliaceae</taxon>
        <taxon>Sesamum</taxon>
    </lineage>
</organism>
<sequence>MPIGHHLPPDDAFAHLEKQFWGRLTAQNMQVESSDVWGRMVPNAASLFSLRQSLQIPQIVVLFL</sequence>
<reference evidence="1" key="1">
    <citation type="submission" date="2020-06" db="EMBL/GenBank/DDBJ databases">
        <authorList>
            <person name="Li T."/>
            <person name="Hu X."/>
            <person name="Zhang T."/>
            <person name="Song X."/>
            <person name="Zhang H."/>
            <person name="Dai N."/>
            <person name="Sheng W."/>
            <person name="Hou X."/>
            <person name="Wei L."/>
        </authorList>
    </citation>
    <scope>NUCLEOTIDE SEQUENCE</scope>
    <source>
        <strain evidence="1">G01</strain>
        <tissue evidence="1">Leaf</tissue>
    </source>
</reference>
<dbReference type="AlphaFoldDB" id="A0AAW2IQL0"/>
<name>A0AAW2IQL0_9LAMI</name>
<protein>
    <submittedName>
        <fullName evidence="1">Uncharacterized protein</fullName>
    </submittedName>
</protein>
<proteinExistence type="predicted"/>
<accession>A0AAW2IQL0</accession>
<gene>
    <name evidence="1" type="ORF">Sangu_2848500</name>
</gene>
<reference evidence="1" key="2">
    <citation type="journal article" date="2024" name="Plant">
        <title>Genomic evolution and insights into agronomic trait innovations of Sesamum species.</title>
        <authorList>
            <person name="Miao H."/>
            <person name="Wang L."/>
            <person name="Qu L."/>
            <person name="Liu H."/>
            <person name="Sun Y."/>
            <person name="Le M."/>
            <person name="Wang Q."/>
            <person name="Wei S."/>
            <person name="Zheng Y."/>
            <person name="Lin W."/>
            <person name="Duan Y."/>
            <person name="Cao H."/>
            <person name="Xiong S."/>
            <person name="Wang X."/>
            <person name="Wei L."/>
            <person name="Li C."/>
            <person name="Ma Q."/>
            <person name="Ju M."/>
            <person name="Zhao R."/>
            <person name="Li G."/>
            <person name="Mu C."/>
            <person name="Tian Q."/>
            <person name="Mei H."/>
            <person name="Zhang T."/>
            <person name="Gao T."/>
            <person name="Zhang H."/>
        </authorList>
    </citation>
    <scope>NUCLEOTIDE SEQUENCE</scope>
    <source>
        <strain evidence="1">G01</strain>
    </source>
</reference>
<evidence type="ECO:0000313" key="1">
    <source>
        <dbReference type="EMBL" id="KAL0284092.1"/>
    </source>
</evidence>